<name>A0AA86AP04_SULMK</name>
<dbReference type="Proteomes" id="UP000019322">
    <property type="component" value="Chromosome"/>
</dbReference>
<proteinExistence type="predicted"/>
<protein>
    <submittedName>
        <fullName evidence="1">Uncharacterized protein</fullName>
    </submittedName>
</protein>
<dbReference type="KEGG" id="smul:SMUL_1877"/>
<reference evidence="1 2" key="1">
    <citation type="journal article" date="2014" name="Environ. Microbiol.">
        <title>Insights into organohalide respiration and the versatile catabolism of Sulfurospirillum multivorans gained from comparative genomics and physiological studies.</title>
        <authorList>
            <person name="Goris T."/>
            <person name="Schubert T."/>
            <person name="Gadkari J."/>
            <person name="Wubet T."/>
            <person name="Tarkka M."/>
            <person name="Buscot F."/>
            <person name="Adrian L."/>
            <person name="Diekert G."/>
        </authorList>
    </citation>
    <scope>NUCLEOTIDE SEQUENCE [LARGE SCALE GENOMIC DNA]</scope>
    <source>
        <strain evidence="2">DM 12446 / JCM 15788 / NBRC 109480</strain>
    </source>
</reference>
<dbReference type="RefSeq" id="WP_025345005.1">
    <property type="nucleotide sequence ID" value="NZ_CP007201.1"/>
</dbReference>
<dbReference type="AlphaFoldDB" id="A0AA86AP04"/>
<organism evidence="1 2">
    <name type="scientific">Sulfurospirillum multivorans (strain DM 12446 / JCM 15788 / NBRC 109480)</name>
    <dbReference type="NCBI Taxonomy" id="1150621"/>
    <lineage>
        <taxon>Bacteria</taxon>
        <taxon>Pseudomonadati</taxon>
        <taxon>Campylobacterota</taxon>
        <taxon>Epsilonproteobacteria</taxon>
        <taxon>Campylobacterales</taxon>
        <taxon>Sulfurospirillaceae</taxon>
        <taxon>Sulfurospirillum</taxon>
    </lineage>
</organism>
<evidence type="ECO:0000313" key="2">
    <source>
        <dbReference type="Proteomes" id="UP000019322"/>
    </source>
</evidence>
<evidence type="ECO:0000313" key="1">
    <source>
        <dbReference type="EMBL" id="AHJ13132.1"/>
    </source>
</evidence>
<sequence>MANKKKQPNEVAPIVPPLMTRNISITLPNYLIGRLSQLEMSGIGGVNVSKTIRYIVEDYLGLDNSGKIFENLSREDIYMPVDLYVELMKIGKLTLKNRAAKGEVKVVSSFGQEYVQLSKEDAINFYAQLKMYREEVVEVKKRLTELEEAYGQMGDLIKIVNQLKGNNSKKANEE</sequence>
<gene>
    <name evidence="1" type="ORF">SMUL_1877</name>
</gene>
<accession>A0AA86AP04</accession>
<dbReference type="EMBL" id="CP007201">
    <property type="protein sequence ID" value="AHJ13132.1"/>
    <property type="molecule type" value="Genomic_DNA"/>
</dbReference>